<keyword evidence="1" id="KW-0812">Transmembrane</keyword>
<dbReference type="AlphaFoldDB" id="A0A426Z8Z0"/>
<keyword evidence="1" id="KW-1133">Transmembrane helix</keyword>
<comment type="caution">
    <text evidence="2">The sequence shown here is derived from an EMBL/GenBank/DDBJ whole genome shotgun (WGS) entry which is preliminary data.</text>
</comment>
<sequence length="144" mass="16672">MHYVVGRLGLFLYGFLFGFEAFFRWFIILILHWFNHEELTLLTVMFAAPCLGYGFEDFLVEARVIAIVLPSTSAPCKMRSPHQNEELMESYNPTLASTRVHVLNHYPRKASCLYYIFHLLRRLPSCGLDTSLSFTQVAPLLDLH</sequence>
<accession>A0A426Z8Z0</accession>
<feature type="transmembrane region" description="Helical" evidence="1">
    <location>
        <begin position="12"/>
        <end position="33"/>
    </location>
</feature>
<gene>
    <name evidence="2" type="ORF">B296_00003210</name>
</gene>
<evidence type="ECO:0000313" key="3">
    <source>
        <dbReference type="Proteomes" id="UP000287651"/>
    </source>
</evidence>
<name>A0A426Z8Z0_ENSVE</name>
<organism evidence="2 3">
    <name type="scientific">Ensete ventricosum</name>
    <name type="common">Abyssinian banana</name>
    <name type="synonym">Musa ensete</name>
    <dbReference type="NCBI Taxonomy" id="4639"/>
    <lineage>
        <taxon>Eukaryota</taxon>
        <taxon>Viridiplantae</taxon>
        <taxon>Streptophyta</taxon>
        <taxon>Embryophyta</taxon>
        <taxon>Tracheophyta</taxon>
        <taxon>Spermatophyta</taxon>
        <taxon>Magnoliopsida</taxon>
        <taxon>Liliopsida</taxon>
        <taxon>Zingiberales</taxon>
        <taxon>Musaceae</taxon>
        <taxon>Ensete</taxon>
    </lineage>
</organism>
<evidence type="ECO:0000313" key="2">
    <source>
        <dbReference type="EMBL" id="RRT60458.1"/>
    </source>
</evidence>
<dbReference type="Proteomes" id="UP000287651">
    <property type="component" value="Unassembled WGS sequence"/>
</dbReference>
<protein>
    <submittedName>
        <fullName evidence="2">Uncharacterized protein</fullName>
    </submittedName>
</protein>
<proteinExistence type="predicted"/>
<dbReference type="EMBL" id="AMZH03007777">
    <property type="protein sequence ID" value="RRT60458.1"/>
    <property type="molecule type" value="Genomic_DNA"/>
</dbReference>
<reference evidence="2 3" key="1">
    <citation type="journal article" date="2014" name="Agronomy (Basel)">
        <title>A Draft Genome Sequence for Ensete ventricosum, the Drought-Tolerant Tree Against Hunger.</title>
        <authorList>
            <person name="Harrison J."/>
            <person name="Moore K.A."/>
            <person name="Paszkiewicz K."/>
            <person name="Jones T."/>
            <person name="Grant M."/>
            <person name="Ambacheew D."/>
            <person name="Muzemil S."/>
            <person name="Studholme D.J."/>
        </authorList>
    </citation>
    <scope>NUCLEOTIDE SEQUENCE [LARGE SCALE GENOMIC DNA]</scope>
</reference>
<keyword evidence="1" id="KW-0472">Membrane</keyword>
<evidence type="ECO:0000256" key="1">
    <source>
        <dbReference type="SAM" id="Phobius"/>
    </source>
</evidence>